<comment type="similarity">
    <text evidence="3">Belongs to the FdhD family.</text>
</comment>
<evidence type="ECO:0000313" key="5">
    <source>
        <dbReference type="Proteomes" id="UP000095488"/>
    </source>
</evidence>
<gene>
    <name evidence="3" type="primary">fdhD</name>
    <name evidence="4" type="ORF">ERS852473_00020</name>
</gene>
<dbReference type="EMBL" id="CYZR01000001">
    <property type="protein sequence ID" value="CUN40494.1"/>
    <property type="molecule type" value="Genomic_DNA"/>
</dbReference>
<dbReference type="InterPro" id="IPR016193">
    <property type="entry name" value="Cytidine_deaminase-like"/>
</dbReference>
<dbReference type="NCBIfam" id="TIGR00129">
    <property type="entry name" value="fdhD_narQ"/>
    <property type="match status" value="1"/>
</dbReference>
<comment type="caution">
    <text evidence="4">The sequence shown here is derived from an EMBL/GenBank/DDBJ whole genome shotgun (WGS) entry which is preliminary data.</text>
</comment>
<dbReference type="PIRSF" id="PIRSF015626">
    <property type="entry name" value="FdhD"/>
    <property type="match status" value="1"/>
</dbReference>
<protein>
    <recommendedName>
        <fullName evidence="3">Sulfur carrier protein FdhD</fullName>
    </recommendedName>
</protein>
<dbReference type="InterPro" id="IPR003786">
    <property type="entry name" value="FdhD"/>
</dbReference>
<accession>A0ABM9UIX8</accession>
<proteinExistence type="inferred from homology"/>
<evidence type="ECO:0000313" key="4">
    <source>
        <dbReference type="EMBL" id="CUN40494.1"/>
    </source>
</evidence>
<evidence type="ECO:0000256" key="3">
    <source>
        <dbReference type="HAMAP-Rule" id="MF_00187"/>
    </source>
</evidence>
<evidence type="ECO:0000256" key="2">
    <source>
        <dbReference type="ARBA" id="ARBA00023150"/>
    </source>
</evidence>
<feature type="binding site" evidence="3">
    <location>
        <begin position="248"/>
        <end position="253"/>
    </location>
    <ligand>
        <name>Mo-bis(molybdopterin guanine dinucleotide)</name>
        <dbReference type="ChEBI" id="CHEBI:60539"/>
    </ligand>
</feature>
<keyword evidence="5" id="KW-1185">Reference proteome</keyword>
<keyword evidence="1 3" id="KW-0963">Cytoplasm</keyword>
<dbReference type="PANTHER" id="PTHR30592">
    <property type="entry name" value="FORMATE DEHYDROGENASE"/>
    <property type="match status" value="1"/>
</dbReference>
<feature type="active site" description="Cysteine persulfide intermediate" evidence="3">
    <location>
        <position position="125"/>
    </location>
</feature>
<reference evidence="4 5" key="1">
    <citation type="submission" date="2015-09" db="EMBL/GenBank/DDBJ databases">
        <authorList>
            <consortium name="Pathogen Informatics"/>
        </authorList>
    </citation>
    <scope>NUCLEOTIDE SEQUENCE [LARGE SCALE GENOMIC DNA]</scope>
    <source>
        <strain evidence="4 5">2789STDY5834858</strain>
    </source>
</reference>
<keyword evidence="2 3" id="KW-0501">Molybdenum cofactor biosynthesis</keyword>
<organism evidence="4 5">
    <name type="scientific">Sarcina ventriculi</name>
    <name type="common">Clostridium ventriculi</name>
    <dbReference type="NCBI Taxonomy" id="1267"/>
    <lineage>
        <taxon>Bacteria</taxon>
        <taxon>Bacillati</taxon>
        <taxon>Bacillota</taxon>
        <taxon>Clostridia</taxon>
        <taxon>Eubacteriales</taxon>
        <taxon>Clostridiaceae</taxon>
        <taxon>Sarcina</taxon>
    </lineage>
</organism>
<dbReference type="RefSeq" id="WP_055256927.1">
    <property type="nucleotide sequence ID" value="NZ_CABIXL010000001.1"/>
</dbReference>
<dbReference type="Gene3D" id="3.40.140.10">
    <property type="entry name" value="Cytidine Deaminase, domain 2"/>
    <property type="match status" value="1"/>
</dbReference>
<dbReference type="HAMAP" id="MF_00187">
    <property type="entry name" value="FdhD"/>
    <property type="match status" value="1"/>
</dbReference>
<dbReference type="PANTHER" id="PTHR30592:SF1">
    <property type="entry name" value="SULFUR CARRIER PROTEIN FDHD"/>
    <property type="match status" value="1"/>
</dbReference>
<evidence type="ECO:0000256" key="1">
    <source>
        <dbReference type="ARBA" id="ARBA00022490"/>
    </source>
</evidence>
<dbReference type="Gene3D" id="3.10.20.10">
    <property type="match status" value="1"/>
</dbReference>
<dbReference type="Pfam" id="PF02634">
    <property type="entry name" value="FdhD-NarQ"/>
    <property type="match status" value="1"/>
</dbReference>
<comment type="subcellular location">
    <subcellularLocation>
        <location evidence="3">Cytoplasm</location>
    </subcellularLocation>
</comment>
<dbReference type="Proteomes" id="UP000095488">
    <property type="component" value="Unassembled WGS sequence"/>
</dbReference>
<sequence>MDKVLECKVIKIENEKILKDFKEVIVREYPLTIILNGKKLATLLCSPKKLKELAIGFLRTERLIEDLKDIKTINLDEDLGVVYVETLNKNLKRESFYSKKIDLNSIEDFEDTSLAASNFLTSVNCESVRSDLKLNINKIFEFMKKNLDYSNVFKETGGVHCVALCDRENILVINEDVARHNALDKVIGESLEKEIYLKDKIVILSGRVSLEMILKCAKLNIPIIISKSAPTSLSVALAKMLNITLVGFVRGNKMNIYSGDERIDY</sequence>
<name>A0ABM9UIX8_SARVE</name>
<dbReference type="SUPFAM" id="SSF53927">
    <property type="entry name" value="Cytidine deaminase-like"/>
    <property type="match status" value="1"/>
</dbReference>
<comment type="function">
    <text evidence="3">Required for formate dehydrogenase (FDH) activity. Acts as a sulfur carrier protein that transfers sulfur from IscS to the molybdenum cofactor prior to its insertion into FDH.</text>
</comment>